<dbReference type="RefSeq" id="WP_217734663.1">
    <property type="nucleotide sequence ID" value="NZ_JAHSPR010000002.1"/>
</dbReference>
<sequence length="393" mass="41633">MMNYAEKQVAIRGIGQSAVGRPAQASALRLTVDACLAAIADAGLKPADIDGVMSYPGAADNATGFSPVGVHDVRLALGLQPSWYCSTALESAGQMSAFFVAIQALAAGTVKNVLLFRTTGEASARARAKGAMAWGGSDRQVFGMWQYAVPYGAVSPAPWYAMYATRYMHEFGLTPEQLGSVAVHARKMAGLNPNAIYRDPITIDDYLASRMITTPLRMFDCDVPVDGSTAFVLSRCDDASDGPNPLIRIEAIGSRFETGGLRQPTDMTSFGAEAAANMMWSRTDLKPKDVDVAQIYDGFSILTLHWLEALGFCGKGEAGSFVEKGERIGLDGELPMNTSGGQLSAGRLHGFGHTYEACMQLLGRGGARQVDAPEVAVTCNGAYGLGCMLLTKG</sequence>
<dbReference type="CDD" id="cd00829">
    <property type="entry name" value="SCP-x_thiolase"/>
    <property type="match status" value="1"/>
</dbReference>
<accession>A0ABS6NLJ4</accession>
<proteinExistence type="predicted"/>
<dbReference type="PIRSF" id="PIRSF000429">
    <property type="entry name" value="Ac-CoA_Ac_transf"/>
    <property type="match status" value="1"/>
</dbReference>
<organism evidence="2 3">
    <name type="scientific">Advenella alkanexedens</name>
    <dbReference type="NCBI Taxonomy" id="1481665"/>
    <lineage>
        <taxon>Bacteria</taxon>
        <taxon>Pseudomonadati</taxon>
        <taxon>Pseudomonadota</taxon>
        <taxon>Betaproteobacteria</taxon>
        <taxon>Burkholderiales</taxon>
        <taxon>Alcaligenaceae</taxon>
    </lineage>
</organism>
<evidence type="ECO:0000313" key="3">
    <source>
        <dbReference type="Proteomes" id="UP000722165"/>
    </source>
</evidence>
<dbReference type="PANTHER" id="PTHR42870">
    <property type="entry name" value="ACETYL-COA C-ACETYLTRANSFERASE"/>
    <property type="match status" value="1"/>
</dbReference>
<dbReference type="Proteomes" id="UP000722165">
    <property type="component" value="Unassembled WGS sequence"/>
</dbReference>
<dbReference type="InterPro" id="IPR055140">
    <property type="entry name" value="Thiolase_C_2"/>
</dbReference>
<evidence type="ECO:0000313" key="2">
    <source>
        <dbReference type="EMBL" id="MBV4396505.1"/>
    </source>
</evidence>
<protein>
    <submittedName>
        <fullName evidence="2">Thiolase family protein</fullName>
    </submittedName>
</protein>
<keyword evidence="3" id="KW-1185">Reference proteome</keyword>
<dbReference type="EMBL" id="JAHSPR010000002">
    <property type="protein sequence ID" value="MBV4396505.1"/>
    <property type="molecule type" value="Genomic_DNA"/>
</dbReference>
<comment type="caution">
    <text evidence="2">The sequence shown here is derived from an EMBL/GenBank/DDBJ whole genome shotgun (WGS) entry which is preliminary data.</text>
</comment>
<evidence type="ECO:0000259" key="1">
    <source>
        <dbReference type="Pfam" id="PF22691"/>
    </source>
</evidence>
<reference evidence="2 3" key="1">
    <citation type="submission" date="2021-06" db="EMBL/GenBank/DDBJ databases">
        <authorList>
            <person name="Lu T."/>
            <person name="Wang Q."/>
            <person name="Han X."/>
        </authorList>
    </citation>
    <scope>NUCLEOTIDE SEQUENCE [LARGE SCALE GENOMIC DNA]</scope>
    <source>
        <strain evidence="2 3">LAM0050</strain>
    </source>
</reference>
<name>A0ABS6NLJ4_9BURK</name>
<dbReference type="Pfam" id="PF22691">
    <property type="entry name" value="Thiolase_C_1"/>
    <property type="match status" value="1"/>
</dbReference>
<feature type="domain" description="Thiolase C-terminal" evidence="1">
    <location>
        <begin position="258"/>
        <end position="379"/>
    </location>
</feature>
<gene>
    <name evidence="2" type="ORF">KU392_04425</name>
</gene>
<dbReference type="PANTHER" id="PTHR42870:SF1">
    <property type="entry name" value="NON-SPECIFIC LIPID-TRANSFER PROTEIN-LIKE 2"/>
    <property type="match status" value="1"/>
</dbReference>
<dbReference type="InterPro" id="IPR002155">
    <property type="entry name" value="Thiolase"/>
</dbReference>